<dbReference type="Pfam" id="PF05176">
    <property type="entry name" value="ATP-synt_10"/>
    <property type="match status" value="1"/>
</dbReference>
<dbReference type="PANTHER" id="PTHR28106:SF1">
    <property type="entry name" value="MITOCHONDRIAL ATPASE COMPLEX SUBUNIT ATP10"/>
    <property type="match status" value="1"/>
</dbReference>
<dbReference type="Proteomes" id="UP001211907">
    <property type="component" value="Unassembled WGS sequence"/>
</dbReference>
<evidence type="ECO:0000313" key="2">
    <source>
        <dbReference type="Proteomes" id="UP001211907"/>
    </source>
</evidence>
<dbReference type="GO" id="GO:0033615">
    <property type="term" value="P:mitochondrial proton-transporting ATP synthase complex assembly"/>
    <property type="evidence" value="ECO:0007669"/>
    <property type="project" value="TreeGrafter"/>
</dbReference>
<sequence length="323" mass="36792">MKSMHNIFKLRLTRNLSSKLPPGAENQAPKLFVPPPVLPPPQSQNLGLVARFQKMLERDAKSIEENRKNPDAPTSNFIYRNHSKLEARIKALEEAELKRREQGLSSKMGPTAQKIRSKLSGIFDSQKNEEERKLLMDAAFKKGRFDDLKEIAQKGVKLWTAPKMMKFPLSSPKIPNISGKSLLQVDTDIHSLIKSNKVTLVAFFFNALGEPHVKSYIKPLKAEIPDIPIVQLNIEEDWSKSWALQVFERWIKRNVPKEMHATYLIHRGSIISERTKIGMDNKLVGWVHLVDSIGRVRWSAHGPAEEEEIKTLISSVKELLSEP</sequence>
<gene>
    <name evidence="1" type="primary">ATP10</name>
    <name evidence="1" type="ORF">HK100_003442</name>
</gene>
<organism evidence="1 2">
    <name type="scientific">Physocladia obscura</name>
    <dbReference type="NCBI Taxonomy" id="109957"/>
    <lineage>
        <taxon>Eukaryota</taxon>
        <taxon>Fungi</taxon>
        <taxon>Fungi incertae sedis</taxon>
        <taxon>Chytridiomycota</taxon>
        <taxon>Chytridiomycota incertae sedis</taxon>
        <taxon>Chytridiomycetes</taxon>
        <taxon>Chytridiales</taxon>
        <taxon>Chytriomycetaceae</taxon>
        <taxon>Physocladia</taxon>
    </lineage>
</organism>
<evidence type="ECO:0000313" key="1">
    <source>
        <dbReference type="EMBL" id="KAJ3134679.1"/>
    </source>
</evidence>
<accession>A0AAD5T7K1</accession>
<protein>
    <submittedName>
        <fullName evidence="1">Mitochondrial ATPase complex subunit atp10</fullName>
    </submittedName>
</protein>
<reference evidence="1" key="1">
    <citation type="submission" date="2020-05" db="EMBL/GenBank/DDBJ databases">
        <title>Phylogenomic resolution of chytrid fungi.</title>
        <authorList>
            <person name="Stajich J.E."/>
            <person name="Amses K."/>
            <person name="Simmons R."/>
            <person name="Seto K."/>
            <person name="Myers J."/>
            <person name="Bonds A."/>
            <person name="Quandt C.A."/>
            <person name="Barry K."/>
            <person name="Liu P."/>
            <person name="Grigoriev I."/>
            <person name="Longcore J.E."/>
            <person name="James T.Y."/>
        </authorList>
    </citation>
    <scope>NUCLEOTIDE SEQUENCE</scope>
    <source>
        <strain evidence="1">JEL0513</strain>
    </source>
</reference>
<dbReference type="EMBL" id="JADGJH010000186">
    <property type="protein sequence ID" value="KAJ3134679.1"/>
    <property type="molecule type" value="Genomic_DNA"/>
</dbReference>
<comment type="caution">
    <text evidence="1">The sequence shown here is derived from an EMBL/GenBank/DDBJ whole genome shotgun (WGS) entry which is preliminary data.</text>
</comment>
<dbReference type="GO" id="GO:0005743">
    <property type="term" value="C:mitochondrial inner membrane"/>
    <property type="evidence" value="ECO:0007669"/>
    <property type="project" value="TreeGrafter"/>
</dbReference>
<keyword evidence="2" id="KW-1185">Reference proteome</keyword>
<dbReference type="PANTHER" id="PTHR28106">
    <property type="entry name" value="MITOCHONDRIAL ATPASE COMPLEX SUBUNIT ATP10"/>
    <property type="match status" value="1"/>
</dbReference>
<name>A0AAD5T7K1_9FUNG</name>
<proteinExistence type="predicted"/>
<dbReference type="InterPro" id="IPR007849">
    <property type="entry name" value="ATP10"/>
</dbReference>
<dbReference type="AlphaFoldDB" id="A0AAD5T7K1"/>